<dbReference type="Proteomes" id="UP000285981">
    <property type="component" value="Unassembled WGS sequence"/>
</dbReference>
<feature type="transmembrane region" description="Helical" evidence="6">
    <location>
        <begin position="152"/>
        <end position="172"/>
    </location>
</feature>
<feature type="transmembrane region" description="Helical" evidence="6">
    <location>
        <begin position="330"/>
        <end position="350"/>
    </location>
</feature>
<keyword evidence="2" id="KW-1003">Cell membrane</keyword>
<dbReference type="EMBL" id="QRVU01000033">
    <property type="protein sequence ID" value="RGS70356.1"/>
    <property type="molecule type" value="Genomic_DNA"/>
</dbReference>
<feature type="transmembrane region" description="Helical" evidence="6">
    <location>
        <begin position="357"/>
        <end position="378"/>
    </location>
</feature>
<keyword evidence="4 6" id="KW-1133">Transmembrane helix</keyword>
<comment type="caution">
    <text evidence="7">The sequence shown here is derived from an EMBL/GenBank/DDBJ whole genome shotgun (WGS) entry which is preliminary data.</text>
</comment>
<feature type="transmembrane region" description="Helical" evidence="6">
    <location>
        <begin position="440"/>
        <end position="455"/>
    </location>
</feature>
<dbReference type="AlphaFoldDB" id="A0A414AEH5"/>
<proteinExistence type="predicted"/>
<dbReference type="InterPro" id="IPR002797">
    <property type="entry name" value="Polysacc_synth"/>
</dbReference>
<keyword evidence="3 6" id="KW-0812">Transmembrane</keyword>
<evidence type="ECO:0000256" key="3">
    <source>
        <dbReference type="ARBA" id="ARBA00022692"/>
    </source>
</evidence>
<evidence type="ECO:0000256" key="6">
    <source>
        <dbReference type="SAM" id="Phobius"/>
    </source>
</evidence>
<dbReference type="PANTHER" id="PTHR30250:SF11">
    <property type="entry name" value="O-ANTIGEN TRANSPORTER-RELATED"/>
    <property type="match status" value="1"/>
</dbReference>
<name>A0A414AEH5_9FIRM</name>
<evidence type="ECO:0000256" key="5">
    <source>
        <dbReference type="ARBA" id="ARBA00023136"/>
    </source>
</evidence>
<feature type="transmembrane region" description="Helical" evidence="6">
    <location>
        <begin position="300"/>
        <end position="318"/>
    </location>
</feature>
<keyword evidence="5 6" id="KW-0472">Membrane</keyword>
<comment type="subcellular location">
    <subcellularLocation>
        <location evidence="1">Cell membrane</location>
        <topology evidence="1">Multi-pass membrane protein</topology>
    </subcellularLocation>
</comment>
<organism evidence="7 8">
    <name type="scientific">Dorea formicigenerans</name>
    <dbReference type="NCBI Taxonomy" id="39486"/>
    <lineage>
        <taxon>Bacteria</taxon>
        <taxon>Bacillati</taxon>
        <taxon>Bacillota</taxon>
        <taxon>Clostridia</taxon>
        <taxon>Lachnospirales</taxon>
        <taxon>Lachnospiraceae</taxon>
        <taxon>Dorea</taxon>
    </lineage>
</organism>
<feature type="transmembrane region" description="Helical" evidence="6">
    <location>
        <begin position="178"/>
        <end position="200"/>
    </location>
</feature>
<evidence type="ECO:0000256" key="4">
    <source>
        <dbReference type="ARBA" id="ARBA00022989"/>
    </source>
</evidence>
<feature type="transmembrane region" description="Helical" evidence="6">
    <location>
        <begin position="252"/>
        <end position="279"/>
    </location>
</feature>
<sequence length="481" mass="54797">MKEWRDIVQKNALKSASTYYLIGTLFNKGFAFLTVPIFTRILSTADYGVVTTYDSWIGISSVVIGFAIYMGIRSSFVDYPEKVDDFLSVCVTFTLMCGIILIFAVGVVLILFQSRINYTLVFLCLLQGLATAIVQDYSTYLMMRLDYKFRTMLMVVPNLLSSVIAVVAILFILKTKLYMGKIVPMALVNIGMASLLLVLTYRKSKMLFNKKYLNYALKISAPLVLHGIALNILSQSDRTMITVLGDASQTGIYSLIYNFGMIAVVITTALEGIWVPWFYNKLKENAATEINCIAKDYVHLMTYLLIGVIAIGPEIVKFLASNQYWEGIKIIPPIVLSNFMIFVYTLYVNIEHYHGKTVFITLNTFVAAGSNLILNYFFIPKFGYVAAAYTTLLSYSIAFAFHARYAKRLEPELFPIQMFIASFLQLAVTVITFYFFRDVWYVRFVAVLLFELCMLRKERDRIAFYVPSIKENGRIRFCSKN</sequence>
<feature type="transmembrane region" description="Helical" evidence="6">
    <location>
        <begin position="55"/>
        <end position="74"/>
    </location>
</feature>
<feature type="transmembrane region" description="Helical" evidence="6">
    <location>
        <begin position="20"/>
        <end position="43"/>
    </location>
</feature>
<feature type="transmembrane region" description="Helical" evidence="6">
    <location>
        <begin position="118"/>
        <end position="140"/>
    </location>
</feature>
<feature type="transmembrane region" description="Helical" evidence="6">
    <location>
        <begin position="212"/>
        <end position="232"/>
    </location>
</feature>
<evidence type="ECO:0000256" key="1">
    <source>
        <dbReference type="ARBA" id="ARBA00004651"/>
    </source>
</evidence>
<dbReference type="InterPro" id="IPR050833">
    <property type="entry name" value="Poly_Biosynth_Transport"/>
</dbReference>
<evidence type="ECO:0000313" key="7">
    <source>
        <dbReference type="EMBL" id="RGS70356.1"/>
    </source>
</evidence>
<dbReference type="GO" id="GO:0005886">
    <property type="term" value="C:plasma membrane"/>
    <property type="evidence" value="ECO:0007669"/>
    <property type="project" value="UniProtKB-SubCell"/>
</dbReference>
<feature type="transmembrane region" description="Helical" evidence="6">
    <location>
        <begin position="384"/>
        <end position="401"/>
    </location>
</feature>
<dbReference type="Pfam" id="PF01943">
    <property type="entry name" value="Polysacc_synt"/>
    <property type="match status" value="1"/>
</dbReference>
<dbReference type="PANTHER" id="PTHR30250">
    <property type="entry name" value="PST FAMILY PREDICTED COLANIC ACID TRANSPORTER"/>
    <property type="match status" value="1"/>
</dbReference>
<feature type="transmembrane region" description="Helical" evidence="6">
    <location>
        <begin position="86"/>
        <end position="112"/>
    </location>
</feature>
<evidence type="ECO:0000313" key="8">
    <source>
        <dbReference type="Proteomes" id="UP000285981"/>
    </source>
</evidence>
<feature type="transmembrane region" description="Helical" evidence="6">
    <location>
        <begin position="413"/>
        <end position="434"/>
    </location>
</feature>
<evidence type="ECO:0000256" key="2">
    <source>
        <dbReference type="ARBA" id="ARBA00022475"/>
    </source>
</evidence>
<reference evidence="7 8" key="1">
    <citation type="submission" date="2018-08" db="EMBL/GenBank/DDBJ databases">
        <title>A genome reference for cultivated species of the human gut microbiota.</title>
        <authorList>
            <person name="Zou Y."/>
            <person name="Xue W."/>
            <person name="Luo G."/>
        </authorList>
    </citation>
    <scope>NUCLEOTIDE SEQUENCE [LARGE SCALE GENOMIC DNA]</scope>
    <source>
        <strain evidence="7 8">AF21-25</strain>
    </source>
</reference>
<accession>A0A414AEH5</accession>
<protein>
    <submittedName>
        <fullName evidence="7">Polysaccharide biosynthesis protein</fullName>
    </submittedName>
</protein>
<gene>
    <name evidence="7" type="ORF">DWX78_07935</name>
</gene>